<gene>
    <name evidence="1" type="ORF">A33Q_1427</name>
</gene>
<keyword evidence="2" id="KW-1185">Reference proteome</keyword>
<name>S2E8Y1_INDAL</name>
<dbReference type="PROSITE" id="PS51257">
    <property type="entry name" value="PROKAR_LIPOPROTEIN"/>
    <property type="match status" value="1"/>
</dbReference>
<comment type="caution">
    <text evidence="1">The sequence shown here is derived from an EMBL/GenBank/DDBJ whole genome shotgun (WGS) entry which is preliminary data.</text>
</comment>
<organism evidence="1 2">
    <name type="scientific">Indibacter alkaliphilus (strain CCUG 57479 / KCTC 22604 / LW1)</name>
    <dbReference type="NCBI Taxonomy" id="1189612"/>
    <lineage>
        <taxon>Bacteria</taxon>
        <taxon>Pseudomonadati</taxon>
        <taxon>Bacteroidota</taxon>
        <taxon>Cytophagia</taxon>
        <taxon>Cytophagales</taxon>
        <taxon>Cyclobacteriaceae</taxon>
    </lineage>
</organism>
<evidence type="ECO:0000313" key="2">
    <source>
        <dbReference type="Proteomes" id="UP000006073"/>
    </source>
</evidence>
<evidence type="ECO:0008006" key="3">
    <source>
        <dbReference type="Google" id="ProtNLM"/>
    </source>
</evidence>
<dbReference type="EMBL" id="ALWO02000023">
    <property type="protein sequence ID" value="EOZ98773.1"/>
    <property type="molecule type" value="Genomic_DNA"/>
</dbReference>
<dbReference type="Proteomes" id="UP000006073">
    <property type="component" value="Unassembled WGS sequence"/>
</dbReference>
<dbReference type="AlphaFoldDB" id="S2E8Y1"/>
<protein>
    <recommendedName>
        <fullName evidence="3">DUF4625 domain-containing protein</fullName>
    </recommendedName>
</protein>
<proteinExistence type="predicted"/>
<reference evidence="1 2" key="1">
    <citation type="journal article" date="2013" name="Genome Announc.">
        <title>Draft Genome Sequence of Indibacter alkaliphilus Strain LW1T, Isolated from Lonar Lake, a Haloalkaline Lake in the Buldana District of Maharashtra, India.</title>
        <authorList>
            <person name="Singh A."/>
            <person name="Kumar Jangir P."/>
            <person name="Sharma R."/>
            <person name="Singh A."/>
            <person name="Kumar Pinnaka A."/>
            <person name="Shivaji S."/>
        </authorList>
    </citation>
    <scope>NUCLEOTIDE SEQUENCE [LARGE SCALE GENOMIC DNA]</scope>
    <source>
        <strain evidence="2">CCUG 57479 / KCTC 22604 / LW1</strain>
    </source>
</reference>
<evidence type="ECO:0000313" key="1">
    <source>
        <dbReference type="EMBL" id="EOZ98773.1"/>
    </source>
</evidence>
<sequence length="144" mass="15758">MMMKMKNILNTAVILLTFVFATSCILEEVEPEYDVVGAVGTISTLTASNTNPEVGQTVTFTMTIFSEHEPATELRMNRGTGTSASTVETKTFTSWNTENSYVESFQYTIPEDAAGTTLTMEFVLVTESNFTARRSINLNVAAGE</sequence>
<accession>S2E8Y1</accession>
<dbReference type="STRING" id="1189612.A33Q_1427"/>